<proteinExistence type="predicted"/>
<reference evidence="1 2" key="1">
    <citation type="submission" date="2019-02" db="EMBL/GenBank/DDBJ databases">
        <title>Deep-cultivation of Planctomycetes and their phenomic and genomic characterization uncovers novel biology.</title>
        <authorList>
            <person name="Wiegand S."/>
            <person name="Jogler M."/>
            <person name="Boedeker C."/>
            <person name="Pinto D."/>
            <person name="Vollmers J."/>
            <person name="Rivas-Marin E."/>
            <person name="Kohn T."/>
            <person name="Peeters S.H."/>
            <person name="Heuer A."/>
            <person name="Rast P."/>
            <person name="Oberbeckmann S."/>
            <person name="Bunk B."/>
            <person name="Jeske O."/>
            <person name="Meyerdierks A."/>
            <person name="Storesund J.E."/>
            <person name="Kallscheuer N."/>
            <person name="Luecker S."/>
            <person name="Lage O.M."/>
            <person name="Pohl T."/>
            <person name="Merkel B.J."/>
            <person name="Hornburger P."/>
            <person name="Mueller R.-W."/>
            <person name="Bruemmer F."/>
            <person name="Labrenz M."/>
            <person name="Spormann A.M."/>
            <person name="Op den Camp H."/>
            <person name="Overmann J."/>
            <person name="Amann R."/>
            <person name="Jetten M.S.M."/>
            <person name="Mascher T."/>
            <person name="Medema M.H."/>
            <person name="Devos D.P."/>
            <person name="Kaster A.-K."/>
            <person name="Ovreas L."/>
            <person name="Rohde M."/>
            <person name="Galperin M.Y."/>
            <person name="Jogler C."/>
        </authorList>
    </citation>
    <scope>NUCLEOTIDE SEQUENCE [LARGE SCALE GENOMIC DNA]</scope>
    <source>
        <strain evidence="1 2">Mal48</strain>
    </source>
</reference>
<dbReference type="RefSeq" id="WP_145200946.1">
    <property type="nucleotide sequence ID" value="NZ_CP036267.1"/>
</dbReference>
<accession>A0A517QQM5</accession>
<dbReference type="AlphaFoldDB" id="A0A517QQM5"/>
<organism evidence="1 2">
    <name type="scientific">Thalassoglobus polymorphus</name>
    <dbReference type="NCBI Taxonomy" id="2527994"/>
    <lineage>
        <taxon>Bacteria</taxon>
        <taxon>Pseudomonadati</taxon>
        <taxon>Planctomycetota</taxon>
        <taxon>Planctomycetia</taxon>
        <taxon>Planctomycetales</taxon>
        <taxon>Planctomycetaceae</taxon>
        <taxon>Thalassoglobus</taxon>
    </lineage>
</organism>
<evidence type="ECO:0000313" key="1">
    <source>
        <dbReference type="EMBL" id="QDT33898.1"/>
    </source>
</evidence>
<dbReference type="Proteomes" id="UP000315724">
    <property type="component" value="Chromosome"/>
</dbReference>
<evidence type="ECO:0000313" key="2">
    <source>
        <dbReference type="Proteomes" id="UP000315724"/>
    </source>
</evidence>
<dbReference type="KEGG" id="tpol:Mal48_31540"/>
<sequence>MINPHVDRTATANKICIDLVEPEFTSVLRGEFEIEEIIAVTAVNNCADYGIRRNCLPETDPETIEMLT</sequence>
<keyword evidence="2" id="KW-1185">Reference proteome</keyword>
<protein>
    <submittedName>
        <fullName evidence="1">Uncharacterized protein</fullName>
    </submittedName>
</protein>
<name>A0A517QQM5_9PLAN</name>
<gene>
    <name evidence="1" type="ORF">Mal48_31540</name>
</gene>
<dbReference type="EMBL" id="CP036267">
    <property type="protein sequence ID" value="QDT33898.1"/>
    <property type="molecule type" value="Genomic_DNA"/>
</dbReference>